<protein>
    <submittedName>
        <fullName evidence="2">Uncharacterized protein</fullName>
    </submittedName>
</protein>
<reference evidence="2 3" key="1">
    <citation type="journal article" date="2024" name="Plant Biotechnol. J.">
        <title>Dendrobium thyrsiflorum genome and its molecular insights into genes involved in important horticultural traits.</title>
        <authorList>
            <person name="Chen B."/>
            <person name="Wang J.Y."/>
            <person name="Zheng P.J."/>
            <person name="Li K.L."/>
            <person name="Liang Y.M."/>
            <person name="Chen X.F."/>
            <person name="Zhang C."/>
            <person name="Zhao X."/>
            <person name="He X."/>
            <person name="Zhang G.Q."/>
            <person name="Liu Z.J."/>
            <person name="Xu Q."/>
        </authorList>
    </citation>
    <scope>NUCLEOTIDE SEQUENCE [LARGE SCALE GENOMIC DNA]</scope>
    <source>
        <strain evidence="2">GZMU011</strain>
    </source>
</reference>
<feature type="coiled-coil region" evidence="1">
    <location>
        <begin position="5"/>
        <end position="32"/>
    </location>
</feature>
<dbReference type="EMBL" id="JANQDX010000012">
    <property type="protein sequence ID" value="KAL0914988.1"/>
    <property type="molecule type" value="Genomic_DNA"/>
</dbReference>
<accession>A0ABD0UQ78</accession>
<evidence type="ECO:0000313" key="3">
    <source>
        <dbReference type="Proteomes" id="UP001552299"/>
    </source>
</evidence>
<keyword evidence="1" id="KW-0175">Coiled coil</keyword>
<name>A0ABD0UQ78_DENTH</name>
<evidence type="ECO:0000256" key="1">
    <source>
        <dbReference type="SAM" id="Coils"/>
    </source>
</evidence>
<evidence type="ECO:0000313" key="2">
    <source>
        <dbReference type="EMBL" id="KAL0914988.1"/>
    </source>
</evidence>
<gene>
    <name evidence="2" type="ORF">M5K25_015383</name>
</gene>
<sequence length="87" mass="9467">MNQIKRTVEERISSMEGQVADLRDMMKKLLEIHNQTAASVAKVVEGKNTNSEILKAGPIQAAQHKGRLLVYGRQTMAAAAPLVGPNI</sequence>
<proteinExistence type="predicted"/>
<dbReference type="Proteomes" id="UP001552299">
    <property type="component" value="Unassembled WGS sequence"/>
</dbReference>
<dbReference type="AlphaFoldDB" id="A0ABD0UQ78"/>
<organism evidence="2 3">
    <name type="scientific">Dendrobium thyrsiflorum</name>
    <name type="common">Pinecone-like raceme dendrobium</name>
    <name type="synonym">Orchid</name>
    <dbReference type="NCBI Taxonomy" id="117978"/>
    <lineage>
        <taxon>Eukaryota</taxon>
        <taxon>Viridiplantae</taxon>
        <taxon>Streptophyta</taxon>
        <taxon>Embryophyta</taxon>
        <taxon>Tracheophyta</taxon>
        <taxon>Spermatophyta</taxon>
        <taxon>Magnoliopsida</taxon>
        <taxon>Liliopsida</taxon>
        <taxon>Asparagales</taxon>
        <taxon>Orchidaceae</taxon>
        <taxon>Epidendroideae</taxon>
        <taxon>Malaxideae</taxon>
        <taxon>Dendrobiinae</taxon>
        <taxon>Dendrobium</taxon>
    </lineage>
</organism>
<keyword evidence="3" id="KW-1185">Reference proteome</keyword>
<comment type="caution">
    <text evidence="2">The sequence shown here is derived from an EMBL/GenBank/DDBJ whole genome shotgun (WGS) entry which is preliminary data.</text>
</comment>